<dbReference type="EMBL" id="FOKU01000009">
    <property type="protein sequence ID" value="SFC33640.1"/>
    <property type="molecule type" value="Genomic_DNA"/>
</dbReference>
<gene>
    <name evidence="3" type="ORF">SAMN04487891_10946</name>
    <name evidence="4" type="ORF">SAMN05216293_3415</name>
</gene>
<dbReference type="STRING" id="1055723.SAMN05216293_3415"/>
<reference evidence="4 5" key="1">
    <citation type="submission" date="2016-11" db="EMBL/GenBank/DDBJ databases">
        <authorList>
            <person name="Varghese N."/>
            <person name="Submissions S."/>
        </authorList>
    </citation>
    <scope>NUCLEOTIDE SEQUENCE [LARGE SCALE GENOMIC DNA]</scope>
    <source>
        <strain evidence="4 5">CGMCC 1.12174</strain>
        <strain evidence="3 6">DSM 26351</strain>
    </source>
</reference>
<evidence type="ECO:0000313" key="6">
    <source>
        <dbReference type="Proteomes" id="UP000198940"/>
    </source>
</evidence>
<organism evidence="4 5">
    <name type="scientific">Flagellimonas taeanensis</name>
    <dbReference type="NCBI Taxonomy" id="1005926"/>
    <lineage>
        <taxon>Bacteria</taxon>
        <taxon>Pseudomonadati</taxon>
        <taxon>Bacteroidota</taxon>
        <taxon>Flavobacteriia</taxon>
        <taxon>Flavobacteriales</taxon>
        <taxon>Flavobacteriaceae</taxon>
        <taxon>Flagellimonas</taxon>
    </lineage>
</organism>
<dbReference type="Pfam" id="PF13239">
    <property type="entry name" value="2TM"/>
    <property type="match status" value="1"/>
</dbReference>
<accession>A0A1M7AH43</accession>
<evidence type="ECO:0000313" key="3">
    <source>
        <dbReference type="EMBL" id="SFC33640.1"/>
    </source>
</evidence>
<evidence type="ECO:0000313" key="5">
    <source>
        <dbReference type="Proteomes" id="UP000184031"/>
    </source>
</evidence>
<dbReference type="Proteomes" id="UP000198940">
    <property type="component" value="Unassembled WGS sequence"/>
</dbReference>
<evidence type="ECO:0000313" key="4">
    <source>
        <dbReference type="EMBL" id="SHL42080.1"/>
    </source>
</evidence>
<evidence type="ECO:0000259" key="2">
    <source>
        <dbReference type="Pfam" id="PF13239"/>
    </source>
</evidence>
<feature type="transmembrane region" description="Helical" evidence="1">
    <location>
        <begin position="58"/>
        <end position="81"/>
    </location>
</feature>
<proteinExistence type="predicted"/>
<sequence>MEMIMEDIKTDKYKRAKKRVEELKGFYIHLAIYVVINAFILVNVYLRTDHFWQWPHFITLFSWGLGIAFHAMYVFGFNPMLGKNWEQRMIQKYMDEDKKEMDKYK</sequence>
<feature type="transmembrane region" description="Helical" evidence="1">
    <location>
        <begin position="25"/>
        <end position="46"/>
    </location>
</feature>
<evidence type="ECO:0000256" key="1">
    <source>
        <dbReference type="SAM" id="Phobius"/>
    </source>
</evidence>
<keyword evidence="1" id="KW-0812">Transmembrane</keyword>
<keyword evidence="1" id="KW-1133">Transmembrane helix</keyword>
<keyword evidence="1" id="KW-0472">Membrane</keyword>
<dbReference type="Proteomes" id="UP000184031">
    <property type="component" value="Unassembled WGS sequence"/>
</dbReference>
<dbReference type="EMBL" id="FRAT01000010">
    <property type="protein sequence ID" value="SHL42080.1"/>
    <property type="molecule type" value="Genomic_DNA"/>
</dbReference>
<keyword evidence="6" id="KW-1185">Reference proteome</keyword>
<dbReference type="RefSeq" id="WP_072882116.1">
    <property type="nucleotide sequence ID" value="NZ_FRAT01000010.1"/>
</dbReference>
<protein>
    <submittedName>
        <fullName evidence="4">2TM domain-containing protein</fullName>
    </submittedName>
</protein>
<dbReference type="AlphaFoldDB" id="A0A1M7AH43"/>
<comment type="caution">
    <text evidence="4">The sequence shown here is derived from an EMBL/GenBank/DDBJ whole genome shotgun (WGS) entry which is preliminary data.</text>
</comment>
<name>A0A1M7AH43_9FLAO</name>
<feature type="domain" description="2TM" evidence="2">
    <location>
        <begin position="14"/>
        <end position="95"/>
    </location>
</feature>
<dbReference type="InterPro" id="IPR025698">
    <property type="entry name" value="2TM_dom"/>
</dbReference>